<reference evidence="8 9" key="1">
    <citation type="submission" date="2022-06" db="EMBL/GenBank/DDBJ databases">
        <title>Janthinobacterium kumbetensis sp. nov., isolated from spring water in Turkey.</title>
        <authorList>
            <person name="Inan Bektas K."/>
            <person name="Belduz A.A."/>
            <person name="Canakci S."/>
            <person name="Nalcaoglu A."/>
            <person name="Ceylan E."/>
            <person name="Kati H."/>
        </authorList>
    </citation>
    <scope>NUCLEOTIDE SEQUENCE [LARGE SCALE GENOMIC DNA]</scope>
    <source>
        <strain evidence="8 9">GK</strain>
    </source>
</reference>
<dbReference type="CDD" id="cd19498">
    <property type="entry name" value="RecA-like_HslU"/>
    <property type="match status" value="1"/>
</dbReference>
<evidence type="ECO:0000259" key="7">
    <source>
        <dbReference type="SMART" id="SM01086"/>
    </source>
</evidence>
<dbReference type="SMART" id="SM00382">
    <property type="entry name" value="AAA"/>
    <property type="match status" value="1"/>
</dbReference>
<feature type="binding site" evidence="5">
    <location>
        <position position="19"/>
    </location>
    <ligand>
        <name>ATP</name>
        <dbReference type="ChEBI" id="CHEBI:30616"/>
    </ligand>
</feature>
<comment type="similarity">
    <text evidence="1 5">Belongs to the ClpX chaperone family. HslU subfamily.</text>
</comment>
<dbReference type="SUPFAM" id="SSF52540">
    <property type="entry name" value="P-loop containing nucleoside triphosphate hydrolases"/>
    <property type="match status" value="1"/>
</dbReference>
<evidence type="ECO:0000313" key="8">
    <source>
        <dbReference type="EMBL" id="MCM2565772.1"/>
    </source>
</evidence>
<keyword evidence="3 5" id="KW-0067">ATP-binding</keyword>
<dbReference type="InterPro" id="IPR004491">
    <property type="entry name" value="HslU"/>
</dbReference>
<dbReference type="Proteomes" id="UP001202243">
    <property type="component" value="Unassembled WGS sequence"/>
</dbReference>
<dbReference type="PANTHER" id="PTHR48102:SF3">
    <property type="entry name" value="ATP-DEPENDENT PROTEASE ATPASE SUBUNIT HSLU"/>
    <property type="match status" value="1"/>
</dbReference>
<comment type="function">
    <text evidence="5">ATPase subunit of a proteasome-like degradation complex; this subunit has chaperone activity. The binding of ATP and its subsequent hydrolysis by HslU are essential for unfolding of protein substrates subsequently hydrolyzed by HslV. HslU recognizes the N-terminal part of its protein substrates and unfolds these before they are guided to HslV for hydrolysis.</text>
</comment>
<dbReference type="InterPro" id="IPR050052">
    <property type="entry name" value="ATP-dep_Clp_protease_ClpX"/>
</dbReference>
<dbReference type="NCBIfam" id="TIGR00390">
    <property type="entry name" value="hslU"/>
    <property type="match status" value="1"/>
</dbReference>
<dbReference type="NCBIfam" id="NF003544">
    <property type="entry name" value="PRK05201.1"/>
    <property type="match status" value="1"/>
</dbReference>
<organism evidence="8 9">
    <name type="scientific">Janthinobacterium kumbetense</name>
    <dbReference type="NCBI Taxonomy" id="2950280"/>
    <lineage>
        <taxon>Bacteria</taxon>
        <taxon>Pseudomonadati</taxon>
        <taxon>Pseudomonadota</taxon>
        <taxon>Betaproteobacteria</taxon>
        <taxon>Burkholderiales</taxon>
        <taxon>Oxalobacteraceae</taxon>
        <taxon>Janthinobacterium</taxon>
    </lineage>
</organism>
<evidence type="ECO:0000256" key="1">
    <source>
        <dbReference type="ARBA" id="ARBA00009771"/>
    </source>
</evidence>
<dbReference type="GO" id="GO:0008233">
    <property type="term" value="F:peptidase activity"/>
    <property type="evidence" value="ECO:0007669"/>
    <property type="project" value="UniProtKB-KW"/>
</dbReference>
<dbReference type="Gene3D" id="3.40.50.300">
    <property type="entry name" value="P-loop containing nucleotide triphosphate hydrolases"/>
    <property type="match status" value="2"/>
</dbReference>
<comment type="subunit">
    <text evidence="5">A double ring-shaped homohexamer of HslV is capped on each side by a ring-shaped HslU homohexamer. The assembly of the HslU/HslV complex is dependent on binding of ATP.</text>
</comment>
<dbReference type="InterPro" id="IPR003593">
    <property type="entry name" value="AAA+_ATPase"/>
</dbReference>
<dbReference type="Gene3D" id="1.10.8.10">
    <property type="entry name" value="DNA helicase RuvA subunit, C-terminal domain"/>
    <property type="match status" value="2"/>
</dbReference>
<evidence type="ECO:0000313" key="9">
    <source>
        <dbReference type="Proteomes" id="UP001202243"/>
    </source>
</evidence>
<dbReference type="SMART" id="SM01086">
    <property type="entry name" value="ClpB_D2-small"/>
    <property type="match status" value="1"/>
</dbReference>
<dbReference type="Gene3D" id="1.10.8.60">
    <property type="match status" value="1"/>
</dbReference>
<dbReference type="InterPro" id="IPR003959">
    <property type="entry name" value="ATPase_AAA_core"/>
</dbReference>
<gene>
    <name evidence="5 8" type="primary">hslU</name>
    <name evidence="8" type="ORF">NCG91_09195</name>
</gene>
<evidence type="ECO:0000256" key="3">
    <source>
        <dbReference type="ARBA" id="ARBA00022840"/>
    </source>
</evidence>
<feature type="binding site" evidence="5">
    <location>
        <begin position="61"/>
        <end position="66"/>
    </location>
    <ligand>
        <name>ATP</name>
        <dbReference type="ChEBI" id="CHEBI:30616"/>
    </ligand>
</feature>
<keyword evidence="4 5" id="KW-0143">Chaperone</keyword>
<feature type="domain" description="AAA+ ATPase" evidence="6">
    <location>
        <begin position="50"/>
        <end position="338"/>
    </location>
</feature>
<keyword evidence="5" id="KW-0963">Cytoplasm</keyword>
<comment type="caution">
    <text evidence="8">The sequence shown here is derived from an EMBL/GenBank/DDBJ whole genome shotgun (WGS) entry which is preliminary data.</text>
</comment>
<proteinExistence type="inferred from homology"/>
<dbReference type="InterPro" id="IPR027417">
    <property type="entry name" value="P-loop_NTPase"/>
</dbReference>
<evidence type="ECO:0000256" key="5">
    <source>
        <dbReference type="HAMAP-Rule" id="MF_00249"/>
    </source>
</evidence>
<feature type="binding site" evidence="5">
    <location>
        <position position="327"/>
    </location>
    <ligand>
        <name>ATP</name>
        <dbReference type="ChEBI" id="CHEBI:30616"/>
    </ligand>
</feature>
<comment type="subcellular location">
    <subcellularLocation>
        <location evidence="5">Cytoplasm</location>
    </subcellularLocation>
</comment>
<dbReference type="PANTHER" id="PTHR48102">
    <property type="entry name" value="ATP-DEPENDENT CLP PROTEASE ATP-BINDING SUBUNIT CLPX-LIKE, MITOCHONDRIAL-RELATED"/>
    <property type="match status" value="1"/>
</dbReference>
<dbReference type="InterPro" id="IPR019489">
    <property type="entry name" value="Clp_ATPase_C"/>
</dbReference>
<feature type="binding site" evidence="5">
    <location>
        <position position="262"/>
    </location>
    <ligand>
        <name>ATP</name>
        <dbReference type="ChEBI" id="CHEBI:30616"/>
    </ligand>
</feature>
<dbReference type="Pfam" id="PF00004">
    <property type="entry name" value="AAA"/>
    <property type="match status" value="1"/>
</dbReference>
<protein>
    <recommendedName>
        <fullName evidence="5">ATP-dependent protease ATPase subunit HslU</fullName>
    </recommendedName>
    <alternativeName>
        <fullName evidence="5">Unfoldase HslU</fullName>
    </alternativeName>
</protein>
<feature type="domain" description="Clp ATPase C-terminal" evidence="7">
    <location>
        <begin position="341"/>
        <end position="440"/>
    </location>
</feature>
<keyword evidence="2 5" id="KW-0547">Nucleotide-binding</keyword>
<dbReference type="EMBL" id="JAMQGR010000002">
    <property type="protein sequence ID" value="MCM2565772.1"/>
    <property type="molecule type" value="Genomic_DNA"/>
</dbReference>
<accession>A0ABT0WQZ8</accession>
<keyword evidence="8" id="KW-0645">Protease</keyword>
<keyword evidence="9" id="KW-1185">Reference proteome</keyword>
<evidence type="ECO:0000256" key="4">
    <source>
        <dbReference type="ARBA" id="ARBA00023186"/>
    </source>
</evidence>
<keyword evidence="8" id="KW-0378">Hydrolase</keyword>
<evidence type="ECO:0000259" key="6">
    <source>
        <dbReference type="SMART" id="SM00382"/>
    </source>
</evidence>
<name>A0ABT0WQZ8_9BURK</name>
<sequence>MIMNMTPSEIVTELDKHVVGQAKAKRAVAIALRNRWRRQQVAEPLRHEITPKNILMIGPTGVGKTEIARRLAKLAEAPFIKIEATKFTEVGYVGRDVDTIIRDLIDIGIKQTRALEMKKVRARAEDAAEDRVIDILVPPARDFGFTPNTAAAVDTGSGDSTRQTFRKRLRQGELDDKEIEIELAEAGPQMEIMAPPGMEEMTEQIKSMFSGVGGQRKKARKVKIREALKLLVEEEAAKLLNEDELKQKAIQNVEQNGIVFLDEIDKIASRSESGGADVSRAGVQRDLLPLVEGTTVNTKYGMIRTDHILFIASGAFHLSKPSDLIPELQGRFPIRVELESLSISDFERILTSTDACLTMQYEALLATENLKLQFAPEGITRLAEIAYSVNERTENIGARRLHTVMEKLLEEVSFTASEGSSSTENLLVIDAAYVNERLEALSVNEDLSRYVL</sequence>
<dbReference type="HAMAP" id="MF_00249">
    <property type="entry name" value="HslU"/>
    <property type="match status" value="1"/>
</dbReference>
<dbReference type="Pfam" id="PF07724">
    <property type="entry name" value="AAA_2"/>
    <property type="match status" value="1"/>
</dbReference>
<feature type="binding site" evidence="5">
    <location>
        <position position="399"/>
    </location>
    <ligand>
        <name>ATP</name>
        <dbReference type="ChEBI" id="CHEBI:30616"/>
    </ligand>
</feature>
<evidence type="ECO:0000256" key="2">
    <source>
        <dbReference type="ARBA" id="ARBA00022741"/>
    </source>
</evidence>
<dbReference type="GO" id="GO:0006508">
    <property type="term" value="P:proteolysis"/>
    <property type="evidence" value="ECO:0007669"/>
    <property type="project" value="UniProtKB-KW"/>
</dbReference>